<name>A0A5B7HEF9_PORTR</name>
<proteinExistence type="predicted"/>
<reference evidence="1 2" key="1">
    <citation type="submission" date="2019-05" db="EMBL/GenBank/DDBJ databases">
        <title>Another draft genome of Portunus trituberculatus and its Hox gene families provides insights of decapod evolution.</title>
        <authorList>
            <person name="Jeong J.-H."/>
            <person name="Song I."/>
            <person name="Kim S."/>
            <person name="Choi T."/>
            <person name="Kim D."/>
            <person name="Ryu S."/>
            <person name="Kim W."/>
        </authorList>
    </citation>
    <scope>NUCLEOTIDE SEQUENCE [LARGE SCALE GENOMIC DNA]</scope>
    <source>
        <tissue evidence="1">Muscle</tissue>
    </source>
</reference>
<comment type="caution">
    <text evidence="1">The sequence shown here is derived from an EMBL/GenBank/DDBJ whole genome shotgun (WGS) entry which is preliminary data.</text>
</comment>
<evidence type="ECO:0000313" key="2">
    <source>
        <dbReference type="Proteomes" id="UP000324222"/>
    </source>
</evidence>
<gene>
    <name evidence="1" type="ORF">E2C01_065390</name>
</gene>
<evidence type="ECO:0000313" key="1">
    <source>
        <dbReference type="EMBL" id="MPC71121.1"/>
    </source>
</evidence>
<sequence>MAISAVSQIGVQSTQVVQPGPRVSSASREVHQVPGRFTASCHVLGYPRDALGSGGVLANFRGSH</sequence>
<organism evidence="1 2">
    <name type="scientific">Portunus trituberculatus</name>
    <name type="common">Swimming crab</name>
    <name type="synonym">Neptunus trituberculatus</name>
    <dbReference type="NCBI Taxonomy" id="210409"/>
    <lineage>
        <taxon>Eukaryota</taxon>
        <taxon>Metazoa</taxon>
        <taxon>Ecdysozoa</taxon>
        <taxon>Arthropoda</taxon>
        <taxon>Crustacea</taxon>
        <taxon>Multicrustacea</taxon>
        <taxon>Malacostraca</taxon>
        <taxon>Eumalacostraca</taxon>
        <taxon>Eucarida</taxon>
        <taxon>Decapoda</taxon>
        <taxon>Pleocyemata</taxon>
        <taxon>Brachyura</taxon>
        <taxon>Eubrachyura</taxon>
        <taxon>Portunoidea</taxon>
        <taxon>Portunidae</taxon>
        <taxon>Portuninae</taxon>
        <taxon>Portunus</taxon>
    </lineage>
</organism>
<accession>A0A5B7HEF9</accession>
<dbReference type="EMBL" id="VSRR010032320">
    <property type="protein sequence ID" value="MPC71121.1"/>
    <property type="molecule type" value="Genomic_DNA"/>
</dbReference>
<dbReference type="Proteomes" id="UP000324222">
    <property type="component" value="Unassembled WGS sequence"/>
</dbReference>
<protein>
    <submittedName>
        <fullName evidence="1">Uncharacterized protein</fullName>
    </submittedName>
</protein>
<keyword evidence="2" id="KW-1185">Reference proteome</keyword>
<dbReference type="AlphaFoldDB" id="A0A5B7HEF9"/>